<gene>
    <name evidence="1" type="ORF">LCGC14_0367610</name>
</gene>
<dbReference type="AlphaFoldDB" id="A0A0F9T600"/>
<dbReference type="EMBL" id="LAZR01000291">
    <property type="protein sequence ID" value="KKN76670.1"/>
    <property type="molecule type" value="Genomic_DNA"/>
</dbReference>
<comment type="caution">
    <text evidence="1">The sequence shown here is derived from an EMBL/GenBank/DDBJ whole genome shotgun (WGS) entry which is preliminary data.</text>
</comment>
<reference evidence="1" key="1">
    <citation type="journal article" date="2015" name="Nature">
        <title>Complex archaea that bridge the gap between prokaryotes and eukaryotes.</title>
        <authorList>
            <person name="Spang A."/>
            <person name="Saw J.H."/>
            <person name="Jorgensen S.L."/>
            <person name="Zaremba-Niedzwiedzka K."/>
            <person name="Martijn J."/>
            <person name="Lind A.E."/>
            <person name="van Eijk R."/>
            <person name="Schleper C."/>
            <person name="Guy L."/>
            <person name="Ettema T.J."/>
        </authorList>
    </citation>
    <scope>NUCLEOTIDE SEQUENCE</scope>
</reference>
<proteinExistence type="predicted"/>
<accession>A0A0F9T600</accession>
<organism evidence="1">
    <name type="scientific">marine sediment metagenome</name>
    <dbReference type="NCBI Taxonomy" id="412755"/>
    <lineage>
        <taxon>unclassified sequences</taxon>
        <taxon>metagenomes</taxon>
        <taxon>ecological metagenomes</taxon>
    </lineage>
</organism>
<sequence length="209" mass="22474">MLKSEAALRMRLGKSRMKGHVMKTLATRLALSAAVLAVWVSVSIAEDKIDNPEYQRWAAFEPGASVTMRIVIESQGGKTEMLQTTKLTSKTAAEVTVETSTEMQAGGMTMTSPSQTRVIPAKMDRPPEPADPAAKPKVTQGSEELTIAGKTLQCQWTEMTMVMGGQTVVTKTWQSDQVPGGQVKMVSRMDGPNGSTTTTMELTAFTTGS</sequence>
<protein>
    <submittedName>
        <fullName evidence="1">Uncharacterized protein</fullName>
    </submittedName>
</protein>
<evidence type="ECO:0000313" key="1">
    <source>
        <dbReference type="EMBL" id="KKN76670.1"/>
    </source>
</evidence>
<name>A0A0F9T600_9ZZZZ</name>